<reference evidence="4 5" key="1">
    <citation type="submission" date="2019-04" db="EMBL/GenBank/DDBJ databases">
        <title>Draft genome of the big-headed turtle Platysternon megacephalum.</title>
        <authorList>
            <person name="Gong S."/>
        </authorList>
    </citation>
    <scope>NUCLEOTIDE SEQUENCE [LARGE SCALE GENOMIC DNA]</scope>
    <source>
        <strain evidence="4">DO16091913</strain>
        <tissue evidence="4">Muscle</tissue>
    </source>
</reference>
<dbReference type="Gene3D" id="3.40.850.10">
    <property type="entry name" value="Kinesin motor domain"/>
    <property type="match status" value="1"/>
</dbReference>
<keyword evidence="1" id="KW-0547">Nucleotide-binding</keyword>
<evidence type="ECO:0000256" key="2">
    <source>
        <dbReference type="ARBA" id="ARBA00022840"/>
    </source>
</evidence>
<keyword evidence="3" id="KW-0175">Coiled coil</keyword>
<reference evidence="4 5" key="2">
    <citation type="submission" date="2019-04" db="EMBL/GenBank/DDBJ databases">
        <title>The genome sequence of big-headed turtle.</title>
        <authorList>
            <person name="Gong S."/>
        </authorList>
    </citation>
    <scope>NUCLEOTIDE SEQUENCE [LARGE SCALE GENOMIC DNA]</scope>
    <source>
        <strain evidence="4">DO16091913</strain>
        <tissue evidence="4">Muscle</tissue>
    </source>
</reference>
<dbReference type="SUPFAM" id="SSF52540">
    <property type="entry name" value="P-loop containing nucleoside triphosphate hydrolases"/>
    <property type="match status" value="1"/>
</dbReference>
<dbReference type="AlphaFoldDB" id="A0A4D9EVD2"/>
<dbReference type="InterPro" id="IPR027417">
    <property type="entry name" value="P-loop_NTPase"/>
</dbReference>
<organism evidence="4 5">
    <name type="scientific">Platysternon megacephalum</name>
    <name type="common">big-headed turtle</name>
    <dbReference type="NCBI Taxonomy" id="55544"/>
    <lineage>
        <taxon>Eukaryota</taxon>
        <taxon>Metazoa</taxon>
        <taxon>Chordata</taxon>
        <taxon>Craniata</taxon>
        <taxon>Vertebrata</taxon>
        <taxon>Euteleostomi</taxon>
        <taxon>Archelosauria</taxon>
        <taxon>Testudinata</taxon>
        <taxon>Testudines</taxon>
        <taxon>Cryptodira</taxon>
        <taxon>Durocryptodira</taxon>
        <taxon>Testudinoidea</taxon>
        <taxon>Platysternidae</taxon>
        <taxon>Platysternon</taxon>
    </lineage>
</organism>
<name>A0A4D9EVD2_9SAUR</name>
<proteinExistence type="predicted"/>
<gene>
    <name evidence="4" type="ORF">DR999_PMT01780</name>
</gene>
<dbReference type="PANTHER" id="PTHR40710">
    <property type="entry name" value="RIKEN CDNA E230025N22 GENE"/>
    <property type="match status" value="1"/>
</dbReference>
<dbReference type="EMBL" id="QXTE01000008">
    <property type="protein sequence ID" value="TFK14757.1"/>
    <property type="molecule type" value="Genomic_DNA"/>
</dbReference>
<comment type="caution">
    <text evidence="4">The sequence shown here is derived from an EMBL/GenBank/DDBJ whole genome shotgun (WGS) entry which is preliminary data.</text>
</comment>
<protein>
    <submittedName>
        <fullName evidence="4">PTB domain-containing engulfment adapter protein 1</fullName>
    </submittedName>
</protein>
<dbReference type="OrthoDB" id="3176171at2759"/>
<keyword evidence="5" id="KW-1185">Reference proteome</keyword>
<keyword evidence="2" id="KW-0067">ATP-binding</keyword>
<accession>A0A4D9EVD2</accession>
<dbReference type="Proteomes" id="UP000297703">
    <property type="component" value="Unassembled WGS sequence"/>
</dbReference>
<evidence type="ECO:0000256" key="1">
    <source>
        <dbReference type="ARBA" id="ARBA00022741"/>
    </source>
</evidence>
<dbReference type="GO" id="GO:0005524">
    <property type="term" value="F:ATP binding"/>
    <property type="evidence" value="ECO:0007669"/>
    <property type="project" value="UniProtKB-KW"/>
</dbReference>
<sequence length="512" mass="57603">MDSLYKPSRRHVCERQWDSDAQQDEVFSELVRPLLAMVPLGYSVSLMLWEAHHAGIKPQPQGTGQHHSIIQQVIETFFQEPKPPGDGREHLQTVSFVQLCADGNARDLLSPRNQALHVLDVPPLGLMVDEASEIVVSNSTAAYSVYVRGLEDSPALSQGCSQQSQVERHAATCASLFTLTVEQELEGCRRQRSAVRILDLSPLLQALAPGELPDDAGFLPWILKRTLEGNNLTFLLLCLTLPEGVSQRLGRVCHLEGIRISNAPGLCSQQMPEALWMVALPRTWLAAPHGQQVPVVVKHSTMRSPGPVFQVLKNQSWEKKKEMSEAFEGSGSCHPEAKVNPGFQLLVTALQVGSWASQQHPALELQFAVAKARRQRLREQHQRLIQQELLKLEEELAENQERDAWCWPKEKAVLALQLEALRREWAEAEKDLEALYQQHRLEAEAQKQHVLQVFRAYRGLSEEQTDALDRRYRKLLQEALQDAISLSAQNQQLRAHSQMGCTDHATQTDPHS</sequence>
<evidence type="ECO:0000256" key="3">
    <source>
        <dbReference type="SAM" id="Coils"/>
    </source>
</evidence>
<evidence type="ECO:0000313" key="5">
    <source>
        <dbReference type="Proteomes" id="UP000297703"/>
    </source>
</evidence>
<dbReference type="STRING" id="55544.A0A4D9EVD2"/>
<dbReference type="PANTHER" id="PTHR40710:SF1">
    <property type="entry name" value="RIKEN CDNA E230025N22 GENE"/>
    <property type="match status" value="1"/>
</dbReference>
<feature type="coiled-coil region" evidence="3">
    <location>
        <begin position="367"/>
        <end position="438"/>
    </location>
</feature>
<dbReference type="InterPro" id="IPR036961">
    <property type="entry name" value="Kinesin_motor_dom_sf"/>
</dbReference>
<evidence type="ECO:0000313" key="4">
    <source>
        <dbReference type="EMBL" id="TFK14757.1"/>
    </source>
</evidence>